<sequence length="129" mass="15076">MAISIYYSAKRKESLTDVERDLIKKLISEYSVQQEIEKFNHTGEGYNWTGFDVYDLKDSSDPEIIFEGSTQLPDNMDDAIWEGVQHWTALLSQIRCTVLNTEWYVAVEDHVLKWDEEYLEYDLSPPSAE</sequence>
<evidence type="ECO:0000313" key="2">
    <source>
        <dbReference type="Proteomes" id="UP000247078"/>
    </source>
</evidence>
<dbReference type="RefSeq" id="WP_109998799.1">
    <property type="nucleotide sequence ID" value="NZ_QGTZ01000003.1"/>
</dbReference>
<name>A0A855YBF6_9BACL</name>
<proteinExistence type="predicted"/>
<reference evidence="1 2" key="1">
    <citation type="submission" date="2018-05" db="EMBL/GenBank/DDBJ databases">
        <title>Freshwater and sediment microbial communities from various areas in North America, analyzing microbe dynamics in response to fracking.</title>
        <authorList>
            <person name="Lamendella R."/>
        </authorList>
    </citation>
    <scope>NUCLEOTIDE SEQUENCE [LARGE SCALE GENOMIC DNA]</scope>
    <source>
        <strain evidence="1 2">DB-3</strain>
    </source>
</reference>
<dbReference type="Proteomes" id="UP000247078">
    <property type="component" value="Unassembled WGS sequence"/>
</dbReference>
<protein>
    <submittedName>
        <fullName evidence="1">Uncharacterized protein</fullName>
    </submittedName>
</protein>
<organism evidence="1 2">
    <name type="scientific">Paenibacillus pabuli</name>
    <dbReference type="NCBI Taxonomy" id="1472"/>
    <lineage>
        <taxon>Bacteria</taxon>
        <taxon>Bacillati</taxon>
        <taxon>Bacillota</taxon>
        <taxon>Bacilli</taxon>
        <taxon>Bacillales</taxon>
        <taxon>Paenibacillaceae</taxon>
        <taxon>Paenibacillus</taxon>
    </lineage>
</organism>
<evidence type="ECO:0000313" key="1">
    <source>
        <dbReference type="EMBL" id="PWW43204.1"/>
    </source>
</evidence>
<accession>A0A855YBF6</accession>
<dbReference type="EMBL" id="QGTZ01000003">
    <property type="protein sequence ID" value="PWW43204.1"/>
    <property type="molecule type" value="Genomic_DNA"/>
</dbReference>
<dbReference type="AlphaFoldDB" id="A0A855YBF6"/>
<comment type="caution">
    <text evidence="1">The sequence shown here is derived from an EMBL/GenBank/DDBJ whole genome shotgun (WGS) entry which is preliminary data.</text>
</comment>
<gene>
    <name evidence="1" type="ORF">DET56_103252</name>
</gene>